<keyword evidence="11" id="KW-1185">Reference proteome</keyword>
<evidence type="ECO:0000313" key="11">
    <source>
        <dbReference type="Proteomes" id="UP000215459"/>
    </source>
</evidence>
<evidence type="ECO:0000256" key="1">
    <source>
        <dbReference type="ARBA" id="ARBA00005525"/>
    </source>
</evidence>
<dbReference type="AlphaFoldDB" id="A0A235B3Y5"/>
<dbReference type="InterPro" id="IPR028939">
    <property type="entry name" value="P5C_Rdtase_cat_N"/>
</dbReference>
<organism evidence="10 11">
    <name type="scientific">Paludifilum halophilum</name>
    <dbReference type="NCBI Taxonomy" id="1642702"/>
    <lineage>
        <taxon>Bacteria</taxon>
        <taxon>Bacillati</taxon>
        <taxon>Bacillota</taxon>
        <taxon>Bacilli</taxon>
        <taxon>Bacillales</taxon>
        <taxon>Thermoactinomycetaceae</taxon>
        <taxon>Paludifilum</taxon>
    </lineage>
</organism>
<dbReference type="PANTHER" id="PTHR11645">
    <property type="entry name" value="PYRROLINE-5-CARBOXYLATE REDUCTASE"/>
    <property type="match status" value="1"/>
</dbReference>
<dbReference type="Gene3D" id="3.40.50.720">
    <property type="entry name" value="NAD(P)-binding Rossmann-like Domain"/>
    <property type="match status" value="1"/>
</dbReference>
<reference evidence="10 11" key="1">
    <citation type="submission" date="2017-07" db="EMBL/GenBank/DDBJ databases">
        <title>The genome sequence of Paludifilum halophilum highlights mechanisms for microbial adaptation to high salt environemnts.</title>
        <authorList>
            <person name="Belbahri L."/>
        </authorList>
    </citation>
    <scope>NUCLEOTIDE SEQUENCE [LARGE SCALE GENOMIC DNA]</scope>
    <source>
        <strain evidence="10 11">DSM 102817</strain>
    </source>
</reference>
<sequence>MMNPTEFSPLPKEERLTRPLNRVGHNMCQQRWYRGRTLFRPCDERGFCIDWHLNQRTGGKFMSQRETYCLIGAGAMAEAILSGLLKNKRASAEQIRLINRENADRLRQMESAYGIRCPRQKEKAIADANTIILAVKPKDMDQVLKQYKDDIRPGQRVISVAAGISTSFIEERLPRGTTVIRAMPNTSSMIGRSATALCGGAYATEEDLNSASATFSSIGSVVRVEEKDMDAVTGLSGSGPAYIYYLVEGLERAGVNAGLSHPVARQLTLQTLVGAAHMLLETGEDPAQLRHKVTSPGGTTMAGVQSLADHDFHQTLITAVKRAQKRSKELASPCPLRHCADDPV</sequence>
<dbReference type="NCBIfam" id="TIGR00112">
    <property type="entry name" value="proC"/>
    <property type="match status" value="1"/>
</dbReference>
<evidence type="ECO:0000256" key="7">
    <source>
        <dbReference type="NCBIfam" id="TIGR00112"/>
    </source>
</evidence>
<dbReference type="Proteomes" id="UP000215459">
    <property type="component" value="Unassembled WGS sequence"/>
</dbReference>
<keyword evidence="6" id="KW-0028">Amino-acid biosynthesis</keyword>
<dbReference type="SUPFAM" id="SSF48179">
    <property type="entry name" value="6-phosphogluconate dehydrogenase C-terminal domain-like"/>
    <property type="match status" value="1"/>
</dbReference>
<keyword evidence="6" id="KW-0963">Cytoplasm</keyword>
<comment type="catalytic activity">
    <reaction evidence="6">
        <text>L-proline + NAD(+) = (S)-1-pyrroline-5-carboxylate + NADH + 2 H(+)</text>
        <dbReference type="Rhea" id="RHEA:14105"/>
        <dbReference type="ChEBI" id="CHEBI:15378"/>
        <dbReference type="ChEBI" id="CHEBI:17388"/>
        <dbReference type="ChEBI" id="CHEBI:57540"/>
        <dbReference type="ChEBI" id="CHEBI:57945"/>
        <dbReference type="ChEBI" id="CHEBI:60039"/>
        <dbReference type="EC" id="1.5.1.2"/>
    </reaction>
</comment>
<dbReference type="SUPFAM" id="SSF51735">
    <property type="entry name" value="NAD(P)-binding Rossmann-fold domains"/>
    <property type="match status" value="1"/>
</dbReference>
<dbReference type="PANTHER" id="PTHR11645:SF49">
    <property type="entry name" value="PYRROLINE-5-CARBOXYLATE REDUCTASE 1"/>
    <property type="match status" value="1"/>
</dbReference>
<comment type="subcellular location">
    <subcellularLocation>
        <location evidence="6">Cytoplasm</location>
    </subcellularLocation>
</comment>
<dbReference type="Pfam" id="PF03807">
    <property type="entry name" value="F420_oxidored"/>
    <property type="match status" value="1"/>
</dbReference>
<dbReference type="HAMAP" id="MF_01925">
    <property type="entry name" value="P5C_reductase"/>
    <property type="match status" value="1"/>
</dbReference>
<dbReference type="InterPro" id="IPR036291">
    <property type="entry name" value="NAD(P)-bd_dom_sf"/>
</dbReference>
<gene>
    <name evidence="6 10" type="primary">proC</name>
    <name evidence="10" type="ORF">CHM34_13810</name>
</gene>
<name>A0A235B3Y5_9BACL</name>
<comment type="similarity">
    <text evidence="1 6">Belongs to the pyrroline-5-carboxylate reductase family.</text>
</comment>
<feature type="domain" description="Pyrroline-5-carboxylate reductase catalytic N-terminal" evidence="8">
    <location>
        <begin position="69"/>
        <end position="163"/>
    </location>
</feature>
<dbReference type="GO" id="GO:0004735">
    <property type="term" value="F:pyrroline-5-carboxylate reductase activity"/>
    <property type="evidence" value="ECO:0007669"/>
    <property type="project" value="UniProtKB-UniRule"/>
</dbReference>
<evidence type="ECO:0000259" key="8">
    <source>
        <dbReference type="Pfam" id="PF03807"/>
    </source>
</evidence>
<evidence type="ECO:0000256" key="6">
    <source>
        <dbReference type="HAMAP-Rule" id="MF_01925"/>
    </source>
</evidence>
<keyword evidence="2 6" id="KW-0641">Proline biosynthesis</keyword>
<evidence type="ECO:0000256" key="3">
    <source>
        <dbReference type="ARBA" id="ARBA00022857"/>
    </source>
</evidence>
<dbReference type="InterPro" id="IPR008927">
    <property type="entry name" value="6-PGluconate_DH-like_C_sf"/>
</dbReference>
<evidence type="ECO:0000256" key="4">
    <source>
        <dbReference type="ARBA" id="ARBA00023002"/>
    </source>
</evidence>
<proteinExistence type="inferred from homology"/>
<dbReference type="UniPathway" id="UPA00098">
    <property type="reaction ID" value="UER00361"/>
</dbReference>
<dbReference type="Gene3D" id="1.10.3730.10">
    <property type="entry name" value="ProC C-terminal domain-like"/>
    <property type="match status" value="1"/>
</dbReference>
<dbReference type="EMBL" id="NOWF01000008">
    <property type="protein sequence ID" value="OYD07004.1"/>
    <property type="molecule type" value="Genomic_DNA"/>
</dbReference>
<evidence type="ECO:0000256" key="2">
    <source>
        <dbReference type="ARBA" id="ARBA00022650"/>
    </source>
</evidence>
<dbReference type="Pfam" id="PF14748">
    <property type="entry name" value="P5CR_dimer"/>
    <property type="match status" value="1"/>
</dbReference>
<dbReference type="FunFam" id="1.10.3730.10:FF:000001">
    <property type="entry name" value="Pyrroline-5-carboxylate reductase"/>
    <property type="match status" value="1"/>
</dbReference>
<evidence type="ECO:0000256" key="5">
    <source>
        <dbReference type="ARBA" id="ARBA00058118"/>
    </source>
</evidence>
<accession>A0A235B3Y5</accession>
<dbReference type="OrthoDB" id="9805754at2"/>
<dbReference type="InterPro" id="IPR000304">
    <property type="entry name" value="Pyrroline-COOH_reductase"/>
</dbReference>
<comment type="pathway">
    <text evidence="6">Amino-acid biosynthesis; L-proline biosynthesis; L-proline from L-glutamate 5-semialdehyde: step 1/1.</text>
</comment>
<protein>
    <recommendedName>
        <fullName evidence="6 7">Pyrroline-5-carboxylate reductase</fullName>
        <shortName evidence="6">P5C reductase</shortName>
        <shortName evidence="6">P5CR</shortName>
        <ecNumber evidence="6 7">1.5.1.2</ecNumber>
    </recommendedName>
    <alternativeName>
        <fullName evidence="6">PCA reductase</fullName>
    </alternativeName>
</protein>
<evidence type="ECO:0000313" key="10">
    <source>
        <dbReference type="EMBL" id="OYD07004.1"/>
    </source>
</evidence>
<dbReference type="EC" id="1.5.1.2" evidence="6 7"/>
<keyword evidence="4 6" id="KW-0560">Oxidoreductase</keyword>
<dbReference type="GO" id="GO:0055129">
    <property type="term" value="P:L-proline biosynthetic process"/>
    <property type="evidence" value="ECO:0007669"/>
    <property type="project" value="UniProtKB-UniRule"/>
</dbReference>
<dbReference type="GO" id="GO:0005737">
    <property type="term" value="C:cytoplasm"/>
    <property type="evidence" value="ECO:0007669"/>
    <property type="project" value="UniProtKB-SubCell"/>
</dbReference>
<evidence type="ECO:0000259" key="9">
    <source>
        <dbReference type="Pfam" id="PF14748"/>
    </source>
</evidence>
<dbReference type="InterPro" id="IPR029036">
    <property type="entry name" value="P5CR_dimer"/>
</dbReference>
<feature type="domain" description="Pyrroline-5-carboxylate reductase dimerisation" evidence="9">
    <location>
        <begin position="226"/>
        <end position="330"/>
    </location>
</feature>
<keyword evidence="3 6" id="KW-0521">NADP</keyword>
<comment type="caution">
    <text evidence="10">The sequence shown here is derived from an EMBL/GenBank/DDBJ whole genome shotgun (WGS) entry which is preliminary data.</text>
</comment>
<comment type="function">
    <text evidence="5 6">Catalyzes the reduction of 1-pyrroline-5-carboxylate (PCA) to L-proline.</text>
</comment>
<comment type="catalytic activity">
    <reaction evidence="6">
        <text>L-proline + NADP(+) = (S)-1-pyrroline-5-carboxylate + NADPH + 2 H(+)</text>
        <dbReference type="Rhea" id="RHEA:14109"/>
        <dbReference type="ChEBI" id="CHEBI:15378"/>
        <dbReference type="ChEBI" id="CHEBI:17388"/>
        <dbReference type="ChEBI" id="CHEBI:57783"/>
        <dbReference type="ChEBI" id="CHEBI:58349"/>
        <dbReference type="ChEBI" id="CHEBI:60039"/>
        <dbReference type="EC" id="1.5.1.2"/>
    </reaction>
</comment>